<dbReference type="EMBL" id="JAPQKL010000002">
    <property type="protein sequence ID" value="KAJ5143610.1"/>
    <property type="molecule type" value="Genomic_DNA"/>
</dbReference>
<evidence type="ECO:0000313" key="2">
    <source>
        <dbReference type="EMBL" id="KAJ5143610.1"/>
    </source>
</evidence>
<dbReference type="AlphaFoldDB" id="A0A9W9L828"/>
<evidence type="ECO:0000256" key="1">
    <source>
        <dbReference type="SAM" id="MobiDB-lite"/>
    </source>
</evidence>
<name>A0A9W9L828_9EURO</name>
<accession>A0A9W9L828</accession>
<sequence length="61" mass="6550">MFEYDRVQYSERPLQVVAACVDIDKGVEDGDTARDVDALDTDEDGDTRGSSVPGLLTANTG</sequence>
<keyword evidence="3" id="KW-1185">Reference proteome</keyword>
<evidence type="ECO:0000313" key="3">
    <source>
        <dbReference type="Proteomes" id="UP001149079"/>
    </source>
</evidence>
<comment type="caution">
    <text evidence="2">The sequence shown here is derived from an EMBL/GenBank/DDBJ whole genome shotgun (WGS) entry which is preliminary data.</text>
</comment>
<proteinExistence type="predicted"/>
<feature type="region of interest" description="Disordered" evidence="1">
    <location>
        <begin position="28"/>
        <end position="61"/>
    </location>
</feature>
<protein>
    <submittedName>
        <fullName evidence="2">Uncharacterized protein</fullName>
    </submittedName>
</protein>
<gene>
    <name evidence="2" type="ORF">N7515_002397</name>
</gene>
<reference evidence="2" key="1">
    <citation type="submission" date="2022-11" db="EMBL/GenBank/DDBJ databases">
        <authorList>
            <person name="Petersen C."/>
        </authorList>
    </citation>
    <scope>NUCLEOTIDE SEQUENCE</scope>
    <source>
        <strain evidence="2">IBT 22155</strain>
    </source>
</reference>
<dbReference type="RefSeq" id="XP_056525254.1">
    <property type="nucleotide sequence ID" value="XM_056663141.1"/>
</dbReference>
<reference evidence="2" key="2">
    <citation type="journal article" date="2023" name="IMA Fungus">
        <title>Comparative genomic study of the Penicillium genus elucidates a diverse pangenome and 15 lateral gene transfer events.</title>
        <authorList>
            <person name="Petersen C."/>
            <person name="Sorensen T."/>
            <person name="Nielsen M.R."/>
            <person name="Sondergaard T.E."/>
            <person name="Sorensen J.L."/>
            <person name="Fitzpatrick D.A."/>
            <person name="Frisvad J.C."/>
            <person name="Nielsen K.L."/>
        </authorList>
    </citation>
    <scope>NUCLEOTIDE SEQUENCE</scope>
    <source>
        <strain evidence="2">IBT 22155</strain>
    </source>
</reference>
<organism evidence="2 3">
    <name type="scientific">Penicillium bovifimosum</name>
    <dbReference type="NCBI Taxonomy" id="126998"/>
    <lineage>
        <taxon>Eukaryota</taxon>
        <taxon>Fungi</taxon>
        <taxon>Dikarya</taxon>
        <taxon>Ascomycota</taxon>
        <taxon>Pezizomycotina</taxon>
        <taxon>Eurotiomycetes</taxon>
        <taxon>Eurotiomycetidae</taxon>
        <taxon>Eurotiales</taxon>
        <taxon>Aspergillaceae</taxon>
        <taxon>Penicillium</taxon>
    </lineage>
</organism>
<dbReference type="Proteomes" id="UP001149079">
    <property type="component" value="Unassembled WGS sequence"/>
</dbReference>
<feature type="compositionally biased region" description="Basic and acidic residues" evidence="1">
    <location>
        <begin position="28"/>
        <end position="37"/>
    </location>
</feature>
<dbReference type="GeneID" id="81402311"/>